<dbReference type="STRING" id="649333.SAMN04487989_102305"/>
<dbReference type="PANTHER" id="PTHR43428">
    <property type="entry name" value="ARSENATE REDUCTASE"/>
    <property type="match status" value="1"/>
</dbReference>
<dbReference type="PANTHER" id="PTHR43428:SF1">
    <property type="entry name" value="ARSENATE REDUCTASE"/>
    <property type="match status" value="1"/>
</dbReference>
<dbReference type="SUPFAM" id="SSF52788">
    <property type="entry name" value="Phosphotyrosine protein phosphatases I"/>
    <property type="match status" value="1"/>
</dbReference>
<proteinExistence type="predicted"/>
<accession>A0A1I5AUX8</accession>
<evidence type="ECO:0000313" key="1">
    <source>
        <dbReference type="EMBL" id="SFN66336.1"/>
    </source>
</evidence>
<evidence type="ECO:0000313" key="2">
    <source>
        <dbReference type="Proteomes" id="UP000198705"/>
    </source>
</evidence>
<dbReference type="AlphaFoldDB" id="A0A1I5AUX8"/>
<keyword evidence="2" id="KW-1185">Reference proteome</keyword>
<dbReference type="EMBL" id="FOVN01000002">
    <property type="protein sequence ID" value="SFN66336.1"/>
    <property type="molecule type" value="Genomic_DNA"/>
</dbReference>
<protein>
    <submittedName>
        <fullName evidence="1">Arsenate reductase</fullName>
    </submittedName>
</protein>
<gene>
    <name evidence="1" type="ORF">SAMN04487989_102305</name>
</gene>
<reference evidence="2" key="1">
    <citation type="submission" date="2016-10" db="EMBL/GenBank/DDBJ databases">
        <authorList>
            <person name="Varghese N."/>
            <person name="Submissions S."/>
        </authorList>
    </citation>
    <scope>NUCLEOTIDE SEQUENCE [LARGE SCALE GENOMIC DNA]</scope>
    <source>
        <strain evidence="2">DSM 23925</strain>
    </source>
</reference>
<organism evidence="1 2">
    <name type="scientific">Bizionia echini</name>
    <dbReference type="NCBI Taxonomy" id="649333"/>
    <lineage>
        <taxon>Bacteria</taxon>
        <taxon>Pseudomonadati</taxon>
        <taxon>Bacteroidota</taxon>
        <taxon>Flavobacteriia</taxon>
        <taxon>Flavobacteriales</taxon>
        <taxon>Flavobacteriaceae</taxon>
        <taxon>Bizionia</taxon>
    </lineage>
</organism>
<dbReference type="Gene3D" id="3.40.50.2300">
    <property type="match status" value="1"/>
</dbReference>
<sequence length="221" mass="24940">MHQDLGAVKNEILLEMNPALLKTISDLKSINIPEDRKKTLQPLIDFIQHKHWNNQPIRLNFICTHNSRRSHLSQIWSQALAYHFGLQNIVCYSGGTEATAVYSSVIKTLKQQGFNDHKLSDGSNAIYAMKYAVNEPGIIAFSKTYDHSFNPNTEFAAIMTCSQADAGCPFIAGAEKRIPITFEDPKAFDDTPLELEKYQERSLQIASELHHVFSKISSNED</sequence>
<dbReference type="Proteomes" id="UP000198705">
    <property type="component" value="Unassembled WGS sequence"/>
</dbReference>
<dbReference type="InterPro" id="IPR036196">
    <property type="entry name" value="Ptyr_pPase_sf"/>
</dbReference>
<name>A0A1I5AUX8_9FLAO</name>